<feature type="compositionally biased region" description="Basic and acidic residues" evidence="1">
    <location>
        <begin position="17"/>
        <end position="27"/>
    </location>
</feature>
<evidence type="ECO:0000313" key="2">
    <source>
        <dbReference type="EMBL" id="CAL5219831.1"/>
    </source>
</evidence>
<dbReference type="EMBL" id="CAXHTA020000002">
    <property type="protein sequence ID" value="CAL5219831.1"/>
    <property type="molecule type" value="Genomic_DNA"/>
</dbReference>
<feature type="compositionally biased region" description="Polar residues" evidence="1">
    <location>
        <begin position="28"/>
        <end position="46"/>
    </location>
</feature>
<name>A0ABP1FLM9_9CHLO</name>
<reference evidence="2 3" key="1">
    <citation type="submission" date="2024-06" db="EMBL/GenBank/DDBJ databases">
        <authorList>
            <person name="Kraege A."/>
            <person name="Thomma B."/>
        </authorList>
    </citation>
    <scope>NUCLEOTIDE SEQUENCE [LARGE SCALE GENOMIC DNA]</scope>
</reference>
<evidence type="ECO:0000256" key="1">
    <source>
        <dbReference type="SAM" id="MobiDB-lite"/>
    </source>
</evidence>
<dbReference type="Proteomes" id="UP001497392">
    <property type="component" value="Unassembled WGS sequence"/>
</dbReference>
<comment type="caution">
    <text evidence="2">The sequence shown here is derived from an EMBL/GenBank/DDBJ whole genome shotgun (WGS) entry which is preliminary data.</text>
</comment>
<feature type="region of interest" description="Disordered" evidence="1">
    <location>
        <begin position="1"/>
        <end position="88"/>
    </location>
</feature>
<proteinExistence type="predicted"/>
<protein>
    <submittedName>
        <fullName evidence="2">G1744 protein</fullName>
    </submittedName>
</protein>
<gene>
    <name evidence="2" type="primary">g1744</name>
    <name evidence="2" type="ORF">VP750_LOCUS1490</name>
</gene>
<evidence type="ECO:0000313" key="3">
    <source>
        <dbReference type="Proteomes" id="UP001497392"/>
    </source>
</evidence>
<keyword evidence="3" id="KW-1185">Reference proteome</keyword>
<organism evidence="2 3">
    <name type="scientific">Coccomyxa viridis</name>
    <dbReference type="NCBI Taxonomy" id="1274662"/>
    <lineage>
        <taxon>Eukaryota</taxon>
        <taxon>Viridiplantae</taxon>
        <taxon>Chlorophyta</taxon>
        <taxon>core chlorophytes</taxon>
        <taxon>Trebouxiophyceae</taxon>
        <taxon>Trebouxiophyceae incertae sedis</taxon>
        <taxon>Coccomyxaceae</taxon>
        <taxon>Coccomyxa</taxon>
    </lineage>
</organism>
<sequence>MVTQRPLLFQPQLLDSPSKESSSDARPSHSTGSPQAKKSKIPSPSQLKACRQPSFPSPKTNAEHEESADSASSTLSTPEVSSVPKPELTDEECDFHHAAVAESALPSSATTNQVFEGSAASSVVVVVLSGDPEASAMNSFTMEGSASDLKGLISSPAFLKAVKMHAGGKPASREQSSKAGLRRYAAVAATVLSCALIGISLLQQQWPACWDSLTPV</sequence>
<accession>A0ABP1FLM9</accession>